<evidence type="ECO:0000256" key="3">
    <source>
        <dbReference type="ARBA" id="ARBA00022630"/>
    </source>
</evidence>
<dbReference type="NCBIfam" id="NF001939">
    <property type="entry name" value="PRK00719.1"/>
    <property type="match status" value="1"/>
</dbReference>
<evidence type="ECO:0000313" key="9">
    <source>
        <dbReference type="EMBL" id="OAH53257.1"/>
    </source>
</evidence>
<evidence type="ECO:0000313" key="10">
    <source>
        <dbReference type="Proteomes" id="UP000077271"/>
    </source>
</evidence>
<name>A0A177KJF2_9BACI</name>
<dbReference type="GO" id="GO:0008726">
    <property type="term" value="F:alkanesulfonate monooxygenase activity"/>
    <property type="evidence" value="ECO:0007669"/>
    <property type="project" value="UniProtKB-UniRule"/>
</dbReference>
<dbReference type="HAMAP" id="MF_01229">
    <property type="entry name" value="Alkanesulf_monooxygen"/>
    <property type="match status" value="1"/>
</dbReference>
<keyword evidence="6 7" id="KW-0503">Monooxygenase</keyword>
<keyword evidence="4 7" id="KW-0288">FMN</keyword>
<dbReference type="GO" id="GO:0046306">
    <property type="term" value="P:alkanesulfonate catabolic process"/>
    <property type="evidence" value="ECO:0007669"/>
    <property type="project" value="TreeGrafter"/>
</dbReference>
<dbReference type="NCBIfam" id="TIGR03565">
    <property type="entry name" value="alk_sulf_monoox"/>
    <property type="match status" value="1"/>
</dbReference>
<dbReference type="CDD" id="cd01094">
    <property type="entry name" value="Alkanesulfonate_monoxygenase"/>
    <property type="match status" value="1"/>
</dbReference>
<proteinExistence type="inferred from homology"/>
<reference evidence="9 10" key="1">
    <citation type="submission" date="2016-01" db="EMBL/GenBank/DDBJ databases">
        <title>Investigation of taxonomic status of Bacillus aminovorans.</title>
        <authorList>
            <person name="Verma A."/>
            <person name="Pal Y."/>
            <person name="Krishnamurthi S."/>
        </authorList>
    </citation>
    <scope>NUCLEOTIDE SEQUENCE [LARGE SCALE GENOMIC DNA]</scope>
    <source>
        <strain evidence="9 10">DSM 4337</strain>
    </source>
</reference>
<evidence type="ECO:0000256" key="1">
    <source>
        <dbReference type="ARBA" id="ARBA00007044"/>
    </source>
</evidence>
<evidence type="ECO:0000256" key="5">
    <source>
        <dbReference type="ARBA" id="ARBA00023002"/>
    </source>
</evidence>
<dbReference type="Pfam" id="PF00296">
    <property type="entry name" value="Bac_luciferase"/>
    <property type="match status" value="1"/>
</dbReference>
<dbReference type="RefSeq" id="WP_018395515.1">
    <property type="nucleotide sequence ID" value="NZ_LQWZ01000036.1"/>
</dbReference>
<dbReference type="EMBL" id="LQWZ01000036">
    <property type="protein sequence ID" value="OAH53257.1"/>
    <property type="molecule type" value="Genomic_DNA"/>
</dbReference>
<dbReference type="SUPFAM" id="SSF51679">
    <property type="entry name" value="Bacterial luciferase-like"/>
    <property type="match status" value="1"/>
</dbReference>
<dbReference type="Proteomes" id="UP000077271">
    <property type="component" value="Unassembled WGS sequence"/>
</dbReference>
<dbReference type="InterPro" id="IPR011251">
    <property type="entry name" value="Luciferase-like_dom"/>
</dbReference>
<evidence type="ECO:0000256" key="2">
    <source>
        <dbReference type="ARBA" id="ARBA00012113"/>
    </source>
</evidence>
<dbReference type="InterPro" id="IPR019911">
    <property type="entry name" value="Alkanesulphonate_mOase_FMN-dep"/>
</dbReference>
<dbReference type="EC" id="1.14.14.5" evidence="2 7"/>
<comment type="catalytic activity">
    <reaction evidence="7">
        <text>an alkanesulfonate + FMNH2 + O2 = an aldehyde + FMN + sulfite + H2O + 2 H(+)</text>
        <dbReference type="Rhea" id="RHEA:23064"/>
        <dbReference type="ChEBI" id="CHEBI:15377"/>
        <dbReference type="ChEBI" id="CHEBI:15378"/>
        <dbReference type="ChEBI" id="CHEBI:15379"/>
        <dbReference type="ChEBI" id="CHEBI:17359"/>
        <dbReference type="ChEBI" id="CHEBI:17478"/>
        <dbReference type="ChEBI" id="CHEBI:57618"/>
        <dbReference type="ChEBI" id="CHEBI:58210"/>
        <dbReference type="ChEBI" id="CHEBI:134249"/>
        <dbReference type="EC" id="1.14.14.5"/>
    </reaction>
</comment>
<evidence type="ECO:0000256" key="7">
    <source>
        <dbReference type="HAMAP-Rule" id="MF_01229"/>
    </source>
</evidence>
<dbReference type="InterPro" id="IPR036661">
    <property type="entry name" value="Luciferase-like_sf"/>
</dbReference>
<gene>
    <name evidence="7" type="primary">ssuD</name>
    <name evidence="9" type="ORF">AWH48_12970</name>
</gene>
<dbReference type="AlphaFoldDB" id="A0A177KJF2"/>
<evidence type="ECO:0000256" key="4">
    <source>
        <dbReference type="ARBA" id="ARBA00022643"/>
    </source>
</evidence>
<dbReference type="PANTHER" id="PTHR42847:SF4">
    <property type="entry name" value="ALKANESULFONATE MONOOXYGENASE-RELATED"/>
    <property type="match status" value="1"/>
</dbReference>
<comment type="function">
    <text evidence="7">Catalyzes the desulfonation of aliphatic sulfonates.</text>
</comment>
<organism evidence="9 10">
    <name type="scientific">Domibacillus aminovorans</name>
    <dbReference type="NCBI Taxonomy" id="29332"/>
    <lineage>
        <taxon>Bacteria</taxon>
        <taxon>Bacillati</taxon>
        <taxon>Bacillota</taxon>
        <taxon>Bacilli</taxon>
        <taxon>Bacillales</taxon>
        <taxon>Bacillaceae</taxon>
        <taxon>Domibacillus</taxon>
    </lineage>
</organism>
<dbReference type="Gene3D" id="3.20.20.30">
    <property type="entry name" value="Luciferase-like domain"/>
    <property type="match status" value="1"/>
</dbReference>
<dbReference type="InterPro" id="IPR050172">
    <property type="entry name" value="SsuD_RutA_monooxygenase"/>
</dbReference>
<evidence type="ECO:0000259" key="8">
    <source>
        <dbReference type="Pfam" id="PF00296"/>
    </source>
</evidence>
<sequence>MNVFWFIPTHGDSRYLGVTTGGRAVNLPYLKQVAQAVDSLGFTGALLPTGRSCEDAWVVASSLIPVTSRMKFLVAVRPGITSPSQAARMAATFDRLSNGRLLINVVTGGDPVELAGDGLHYSHKERYELTDEFLTIWRELLETGESTLKGKYLDVQDAKQLYPPIQKPYPPLYFGGSSDIGHEIAADHVDVYLTWGEPPAQVKEKIEKVRALAAERGRTVKFGIRLHVIVRETEQEAWDAANDLIKYVDDDLIAASHKALSRYDSVGQKRMSELHNGSKENLEISPNLWAGVGLVRGGAGTALVGDPETVAKRMKEYEDIGIETFILSGYPHLEEAYRVSELLFPYLELNQGVTVDRSENPNIVSPFGEIVANGLLPKNLKATR</sequence>
<protein>
    <recommendedName>
        <fullName evidence="2 7">Alkanesulfonate monooxygenase</fullName>
        <ecNumber evidence="2 7">1.14.14.5</ecNumber>
    </recommendedName>
    <alternativeName>
        <fullName evidence="7">FMNH2-dependent aliphatic sulfonate monooxygenase</fullName>
    </alternativeName>
</protein>
<feature type="domain" description="Luciferase-like" evidence="8">
    <location>
        <begin position="1"/>
        <end position="323"/>
    </location>
</feature>
<keyword evidence="3 7" id="KW-0285">Flavoprotein</keyword>
<keyword evidence="5 7" id="KW-0560">Oxidoreductase</keyword>
<dbReference type="PANTHER" id="PTHR42847">
    <property type="entry name" value="ALKANESULFONATE MONOOXYGENASE"/>
    <property type="match status" value="1"/>
</dbReference>
<evidence type="ECO:0000256" key="6">
    <source>
        <dbReference type="ARBA" id="ARBA00023033"/>
    </source>
</evidence>
<comment type="caution">
    <text evidence="9">The sequence shown here is derived from an EMBL/GenBank/DDBJ whole genome shotgun (WGS) entry which is preliminary data.</text>
</comment>
<dbReference type="OrthoDB" id="9814695at2"/>
<accession>A0A177KJF2</accession>
<comment type="similarity">
    <text evidence="1 7">Belongs to the SsuD family.</text>
</comment>